<dbReference type="EMBL" id="QPJD01000003">
    <property type="protein sequence ID" value="RCW50384.1"/>
    <property type="molecule type" value="Genomic_DNA"/>
</dbReference>
<protein>
    <recommendedName>
        <fullName evidence="3">Nucleotidyltransferase-like protein</fullName>
    </recommendedName>
</protein>
<proteinExistence type="predicted"/>
<comment type="caution">
    <text evidence="1">The sequence shown here is derived from an EMBL/GenBank/DDBJ whole genome shotgun (WGS) entry which is preliminary data.</text>
</comment>
<evidence type="ECO:0008006" key="3">
    <source>
        <dbReference type="Google" id="ProtNLM"/>
    </source>
</evidence>
<keyword evidence="2" id="KW-1185">Reference proteome</keyword>
<name>A0A368W5K6_9BACL</name>
<dbReference type="RefSeq" id="WP_114379208.1">
    <property type="nucleotide sequence ID" value="NZ_QPJD01000003.1"/>
</dbReference>
<dbReference type="PROSITE" id="PS51257">
    <property type="entry name" value="PROKAR_LIPOPROTEIN"/>
    <property type="match status" value="1"/>
</dbReference>
<dbReference type="OrthoDB" id="1682923at2"/>
<reference evidence="1 2" key="1">
    <citation type="submission" date="2018-07" db="EMBL/GenBank/DDBJ databases">
        <title>Genomic Encyclopedia of Type Strains, Phase III (KMG-III): the genomes of soil and plant-associated and newly described type strains.</title>
        <authorList>
            <person name="Whitman W."/>
        </authorList>
    </citation>
    <scope>NUCLEOTIDE SEQUENCE [LARGE SCALE GENOMIC DNA]</scope>
    <source>
        <strain evidence="1 2">CECT 7506</strain>
    </source>
</reference>
<dbReference type="InterPro" id="IPR043519">
    <property type="entry name" value="NT_sf"/>
</dbReference>
<organism evidence="1 2">
    <name type="scientific">Paenibacillus prosopidis</name>
    <dbReference type="NCBI Taxonomy" id="630520"/>
    <lineage>
        <taxon>Bacteria</taxon>
        <taxon>Bacillati</taxon>
        <taxon>Bacillota</taxon>
        <taxon>Bacilli</taxon>
        <taxon>Bacillales</taxon>
        <taxon>Paenibacillaceae</taxon>
        <taxon>Paenibacillus</taxon>
    </lineage>
</organism>
<accession>A0A368W5K6</accession>
<gene>
    <name evidence="1" type="ORF">DFP97_103405</name>
</gene>
<dbReference type="Proteomes" id="UP000252415">
    <property type="component" value="Unassembled WGS sequence"/>
</dbReference>
<dbReference type="AlphaFoldDB" id="A0A368W5K6"/>
<dbReference type="Gene3D" id="3.30.460.10">
    <property type="entry name" value="Beta Polymerase, domain 2"/>
    <property type="match status" value="1"/>
</dbReference>
<sequence length="140" mass="16055">MRPDHYALLFEFVKWAGEQSHIAGIALVGACARDEEEDEDSHMNFVIISDKKAKTLEAILHQFQFDLMEQATKEEWGILTSLRIVYANGIEAEYGIVEEEWVKNPLNQGTIDVVTKGFKVIWEREALFEGITQFIANHNQ</sequence>
<evidence type="ECO:0000313" key="1">
    <source>
        <dbReference type="EMBL" id="RCW50384.1"/>
    </source>
</evidence>
<evidence type="ECO:0000313" key="2">
    <source>
        <dbReference type="Proteomes" id="UP000252415"/>
    </source>
</evidence>